<evidence type="ECO:0000256" key="1">
    <source>
        <dbReference type="ARBA" id="ARBA00000085"/>
    </source>
</evidence>
<dbReference type="InterPro" id="IPR050398">
    <property type="entry name" value="HssS/ArlS-like"/>
</dbReference>
<dbReference type="SUPFAM" id="SSF158472">
    <property type="entry name" value="HAMP domain-like"/>
    <property type="match status" value="1"/>
</dbReference>
<evidence type="ECO:0000256" key="8">
    <source>
        <dbReference type="ARBA" id="ARBA00022741"/>
    </source>
</evidence>
<accession>A0A917JSZ3</accession>
<dbReference type="GO" id="GO:0000155">
    <property type="term" value="F:phosphorelay sensor kinase activity"/>
    <property type="evidence" value="ECO:0007669"/>
    <property type="project" value="InterPro"/>
</dbReference>
<keyword evidence="18" id="KW-1185">Reference proteome</keyword>
<dbReference type="InterPro" id="IPR036097">
    <property type="entry name" value="HisK_dim/P_sf"/>
</dbReference>
<dbReference type="Pfam" id="PF02518">
    <property type="entry name" value="HATPase_c"/>
    <property type="match status" value="1"/>
</dbReference>
<dbReference type="SMART" id="SM00304">
    <property type="entry name" value="HAMP"/>
    <property type="match status" value="1"/>
</dbReference>
<comment type="caution">
    <text evidence="17">The sequence shown here is derived from an EMBL/GenBank/DDBJ whole genome shotgun (WGS) entry which is preliminary data.</text>
</comment>
<dbReference type="RefSeq" id="WP_188920353.1">
    <property type="nucleotide sequence ID" value="NZ_BMPZ01000004.1"/>
</dbReference>
<dbReference type="InterPro" id="IPR005467">
    <property type="entry name" value="His_kinase_dom"/>
</dbReference>
<dbReference type="GO" id="GO:0005886">
    <property type="term" value="C:plasma membrane"/>
    <property type="evidence" value="ECO:0007669"/>
    <property type="project" value="UniProtKB-SubCell"/>
</dbReference>
<dbReference type="Pfam" id="PF00672">
    <property type="entry name" value="HAMP"/>
    <property type="match status" value="1"/>
</dbReference>
<dbReference type="Proteomes" id="UP000613743">
    <property type="component" value="Unassembled WGS sequence"/>
</dbReference>
<evidence type="ECO:0000256" key="14">
    <source>
        <dbReference type="SAM" id="Phobius"/>
    </source>
</evidence>
<gene>
    <name evidence="17" type="primary">cpxA</name>
    <name evidence="17" type="ORF">GCM10009332_19610</name>
</gene>
<feature type="transmembrane region" description="Helical" evidence="14">
    <location>
        <begin position="12"/>
        <end position="34"/>
    </location>
</feature>
<evidence type="ECO:0000313" key="18">
    <source>
        <dbReference type="Proteomes" id="UP000613743"/>
    </source>
</evidence>
<dbReference type="PANTHER" id="PTHR45528:SF1">
    <property type="entry name" value="SENSOR HISTIDINE KINASE CPXA"/>
    <property type="match status" value="1"/>
</dbReference>
<dbReference type="InterPro" id="IPR004358">
    <property type="entry name" value="Sig_transdc_His_kin-like_C"/>
</dbReference>
<keyword evidence="8" id="KW-0547">Nucleotide-binding</keyword>
<keyword evidence="9 17" id="KW-0418">Kinase</keyword>
<dbReference type="PANTHER" id="PTHR45528">
    <property type="entry name" value="SENSOR HISTIDINE KINASE CPXA"/>
    <property type="match status" value="1"/>
</dbReference>
<dbReference type="EC" id="2.7.13.3" evidence="3"/>
<evidence type="ECO:0000259" key="16">
    <source>
        <dbReference type="PROSITE" id="PS50885"/>
    </source>
</evidence>
<evidence type="ECO:0000256" key="9">
    <source>
        <dbReference type="ARBA" id="ARBA00022777"/>
    </source>
</evidence>
<proteinExistence type="predicted"/>
<dbReference type="EMBL" id="BMPZ01000004">
    <property type="protein sequence ID" value="GGI82482.1"/>
    <property type="molecule type" value="Genomic_DNA"/>
</dbReference>
<keyword evidence="12" id="KW-0902">Two-component regulatory system</keyword>
<keyword evidence="4" id="KW-1003">Cell membrane</keyword>
<keyword evidence="10" id="KW-0067">ATP-binding</keyword>
<dbReference type="InterPro" id="IPR003661">
    <property type="entry name" value="HisK_dim/P_dom"/>
</dbReference>
<feature type="domain" description="Histidine kinase" evidence="15">
    <location>
        <begin position="246"/>
        <end position="456"/>
    </location>
</feature>
<dbReference type="Gene3D" id="3.30.565.10">
    <property type="entry name" value="Histidine kinase-like ATPase, C-terminal domain"/>
    <property type="match status" value="1"/>
</dbReference>
<dbReference type="CDD" id="cd00082">
    <property type="entry name" value="HisKA"/>
    <property type="match status" value="1"/>
</dbReference>
<dbReference type="SUPFAM" id="SSF47384">
    <property type="entry name" value="Homodimeric domain of signal transducing histidine kinase"/>
    <property type="match status" value="1"/>
</dbReference>
<reference evidence="17" key="1">
    <citation type="journal article" date="2014" name="Int. J. Syst. Evol. Microbiol.">
        <title>Complete genome sequence of Corynebacterium casei LMG S-19264T (=DSM 44701T), isolated from a smear-ripened cheese.</title>
        <authorList>
            <consortium name="US DOE Joint Genome Institute (JGI-PGF)"/>
            <person name="Walter F."/>
            <person name="Albersmeier A."/>
            <person name="Kalinowski J."/>
            <person name="Ruckert C."/>
        </authorList>
    </citation>
    <scope>NUCLEOTIDE SEQUENCE</scope>
    <source>
        <strain evidence="17">JCM 30804</strain>
    </source>
</reference>
<evidence type="ECO:0000256" key="5">
    <source>
        <dbReference type="ARBA" id="ARBA00022553"/>
    </source>
</evidence>
<keyword evidence="5" id="KW-0597">Phosphoprotein</keyword>
<keyword evidence="7 14" id="KW-0812">Transmembrane</keyword>
<dbReference type="PRINTS" id="PR00344">
    <property type="entry name" value="BCTRLSENSOR"/>
</dbReference>
<dbReference type="Gene3D" id="1.10.8.500">
    <property type="entry name" value="HAMP domain in histidine kinase"/>
    <property type="match status" value="1"/>
</dbReference>
<sequence>MTPQLPNRIFIKLLLGFWLCSSLIIATIGLLPFLQKQHDTRPIPAKLERILSNAAERFVQHPELLESPNLNRWLRQRKHRGRTIKFYVVNAHGRAINTHNTPKNLQRFLFIADESDEMISQQFKSELYFGPLTLKNTTQPMLLVGRLPEHHPRPWFLFFLEHKVMTLALAIGLSGLLCGLLAWHLGRPLNSLRRSADALANGQLDSRIDQQTLNRNDELGQLGHSFNHMAEAIEATVQGQKRLMGDISHELRTPLTRLQLALAILRKKGQESPETQRIEYEAEQLNLLIGELLELSRVQQQSYNSQDKKTDCSLAETLSQVLDDAEFEAAQQNKELRIDIDDALAAPHYPRLLARAVENLLRNAIYYANHQITIQVEKQGEQIQLIIADDGEGVALQELESIFKPFYRPQQARERQTGGWGLGLAITHAAIAAHQGNIQASNCSPSGLKITINIPC</sequence>
<dbReference type="InterPro" id="IPR003594">
    <property type="entry name" value="HATPase_dom"/>
</dbReference>
<comment type="subcellular location">
    <subcellularLocation>
        <location evidence="2">Cell membrane</location>
        <topology evidence="2">Multi-pass membrane protein</topology>
    </subcellularLocation>
</comment>
<feature type="transmembrane region" description="Helical" evidence="14">
    <location>
        <begin position="164"/>
        <end position="185"/>
    </location>
</feature>
<dbReference type="AlphaFoldDB" id="A0A917JSZ3"/>
<dbReference type="FunFam" id="3.30.565.10:FF:000011">
    <property type="entry name" value="Sensor histidine kinase CpxA"/>
    <property type="match status" value="1"/>
</dbReference>
<protein>
    <recommendedName>
        <fullName evidence="3">histidine kinase</fullName>
        <ecNumber evidence="3">2.7.13.3</ecNumber>
    </recommendedName>
</protein>
<keyword evidence="13 14" id="KW-0472">Membrane</keyword>
<evidence type="ECO:0000256" key="6">
    <source>
        <dbReference type="ARBA" id="ARBA00022679"/>
    </source>
</evidence>
<evidence type="ECO:0000256" key="7">
    <source>
        <dbReference type="ARBA" id="ARBA00022692"/>
    </source>
</evidence>
<dbReference type="Pfam" id="PF00512">
    <property type="entry name" value="HisKA"/>
    <property type="match status" value="1"/>
</dbReference>
<evidence type="ECO:0000259" key="15">
    <source>
        <dbReference type="PROSITE" id="PS50109"/>
    </source>
</evidence>
<dbReference type="Gene3D" id="1.10.287.130">
    <property type="match status" value="1"/>
</dbReference>
<evidence type="ECO:0000256" key="12">
    <source>
        <dbReference type="ARBA" id="ARBA00023012"/>
    </source>
</evidence>
<evidence type="ECO:0000256" key="10">
    <source>
        <dbReference type="ARBA" id="ARBA00022840"/>
    </source>
</evidence>
<dbReference type="PROSITE" id="PS50109">
    <property type="entry name" value="HIS_KIN"/>
    <property type="match status" value="1"/>
</dbReference>
<evidence type="ECO:0000256" key="3">
    <source>
        <dbReference type="ARBA" id="ARBA00012438"/>
    </source>
</evidence>
<dbReference type="GO" id="GO:0005524">
    <property type="term" value="F:ATP binding"/>
    <property type="evidence" value="ECO:0007669"/>
    <property type="project" value="UniProtKB-KW"/>
</dbReference>
<feature type="domain" description="HAMP" evidence="16">
    <location>
        <begin position="183"/>
        <end position="238"/>
    </location>
</feature>
<dbReference type="PROSITE" id="PS50885">
    <property type="entry name" value="HAMP"/>
    <property type="match status" value="1"/>
</dbReference>
<name>A0A917JSZ3_9GAMM</name>
<keyword evidence="11 14" id="KW-1133">Transmembrane helix</keyword>
<organism evidence="17 18">
    <name type="scientific">Shewanella gelidii</name>
    <dbReference type="NCBI Taxonomy" id="1642821"/>
    <lineage>
        <taxon>Bacteria</taxon>
        <taxon>Pseudomonadati</taxon>
        <taxon>Pseudomonadota</taxon>
        <taxon>Gammaproteobacteria</taxon>
        <taxon>Alteromonadales</taxon>
        <taxon>Shewanellaceae</taxon>
        <taxon>Shewanella</taxon>
    </lineage>
</organism>
<dbReference type="InterPro" id="IPR003660">
    <property type="entry name" value="HAMP_dom"/>
</dbReference>
<evidence type="ECO:0000256" key="2">
    <source>
        <dbReference type="ARBA" id="ARBA00004651"/>
    </source>
</evidence>
<dbReference type="SMART" id="SM00388">
    <property type="entry name" value="HisKA"/>
    <property type="match status" value="1"/>
</dbReference>
<keyword evidence="6" id="KW-0808">Transferase</keyword>
<reference evidence="17" key="2">
    <citation type="submission" date="2020-09" db="EMBL/GenBank/DDBJ databases">
        <authorList>
            <person name="Sun Q."/>
            <person name="Ohkuma M."/>
        </authorList>
    </citation>
    <scope>NUCLEOTIDE SEQUENCE</scope>
    <source>
        <strain evidence="17">JCM 30804</strain>
    </source>
</reference>
<evidence type="ECO:0000256" key="4">
    <source>
        <dbReference type="ARBA" id="ARBA00022475"/>
    </source>
</evidence>
<evidence type="ECO:0000313" key="17">
    <source>
        <dbReference type="EMBL" id="GGI82482.1"/>
    </source>
</evidence>
<evidence type="ECO:0000256" key="11">
    <source>
        <dbReference type="ARBA" id="ARBA00022989"/>
    </source>
</evidence>
<dbReference type="SMART" id="SM00387">
    <property type="entry name" value="HATPase_c"/>
    <property type="match status" value="1"/>
</dbReference>
<dbReference type="CDD" id="cd06225">
    <property type="entry name" value="HAMP"/>
    <property type="match status" value="1"/>
</dbReference>
<dbReference type="SUPFAM" id="SSF55874">
    <property type="entry name" value="ATPase domain of HSP90 chaperone/DNA topoisomerase II/histidine kinase"/>
    <property type="match status" value="1"/>
</dbReference>
<dbReference type="InterPro" id="IPR036890">
    <property type="entry name" value="HATPase_C_sf"/>
</dbReference>
<evidence type="ECO:0000256" key="13">
    <source>
        <dbReference type="ARBA" id="ARBA00023136"/>
    </source>
</evidence>
<comment type="catalytic activity">
    <reaction evidence="1">
        <text>ATP + protein L-histidine = ADP + protein N-phospho-L-histidine.</text>
        <dbReference type="EC" id="2.7.13.3"/>
    </reaction>
</comment>